<dbReference type="EMBL" id="RXHJ01000014">
    <property type="protein sequence ID" value="RSZ61960.1"/>
    <property type="molecule type" value="Genomic_DNA"/>
</dbReference>
<dbReference type="RefSeq" id="WP_126121348.1">
    <property type="nucleotide sequence ID" value="NZ_RXHJ01000014.1"/>
</dbReference>
<gene>
    <name evidence="1" type="ORF">EAH68_10830</name>
</gene>
<organism evidence="1 2">
    <name type="scientific">Corynebacterium hylobatis</name>
    <dbReference type="NCBI Taxonomy" id="1859290"/>
    <lineage>
        <taxon>Bacteria</taxon>
        <taxon>Bacillati</taxon>
        <taxon>Actinomycetota</taxon>
        <taxon>Actinomycetes</taxon>
        <taxon>Mycobacteriales</taxon>
        <taxon>Corynebacteriaceae</taxon>
        <taxon>Corynebacterium</taxon>
    </lineage>
</organism>
<evidence type="ECO:0000313" key="1">
    <source>
        <dbReference type="EMBL" id="RSZ61960.1"/>
    </source>
</evidence>
<reference evidence="1 2" key="1">
    <citation type="submission" date="2018-12" db="EMBL/GenBank/DDBJ databases">
        <title>YIM 101343 draft genome.</title>
        <authorList>
            <person name="Chen X."/>
        </authorList>
    </citation>
    <scope>NUCLEOTIDE SEQUENCE [LARGE SCALE GENOMIC DNA]</scope>
    <source>
        <strain evidence="1 2">YIM 101343</strain>
    </source>
</reference>
<comment type="caution">
    <text evidence="1">The sequence shown here is derived from an EMBL/GenBank/DDBJ whole genome shotgun (WGS) entry which is preliminary data.</text>
</comment>
<name>A0A430HWU8_9CORY</name>
<evidence type="ECO:0000313" key="2">
    <source>
        <dbReference type="Proteomes" id="UP000274907"/>
    </source>
</evidence>
<dbReference type="OrthoDB" id="4410433at2"/>
<accession>A0A430HWU8</accession>
<dbReference type="AlphaFoldDB" id="A0A430HWU8"/>
<protein>
    <submittedName>
        <fullName evidence="1">Uncharacterized protein</fullName>
    </submittedName>
</protein>
<proteinExistence type="predicted"/>
<sequence length="116" mass="13211">MHHRCTNYRPGHAVHWIQAGLSWKKPGEIKQITVLGQDGHWLIFEMDEQIHRVWNHDPEQLREFHDAAVKLQAIENTADVPALYTSVNLLRVPGPGDVQPIYPSWDGPSGCTIRGE</sequence>
<keyword evidence="2" id="KW-1185">Reference proteome</keyword>
<dbReference type="Proteomes" id="UP000274907">
    <property type="component" value="Unassembled WGS sequence"/>
</dbReference>